<organism evidence="1 2">
    <name type="scientific">Paenibacillus forsythiae</name>
    <dbReference type="NCBI Taxonomy" id="365616"/>
    <lineage>
        <taxon>Bacteria</taxon>
        <taxon>Bacillati</taxon>
        <taxon>Bacillota</taxon>
        <taxon>Bacilli</taxon>
        <taxon>Bacillales</taxon>
        <taxon>Paenibacillaceae</taxon>
        <taxon>Paenibacillus</taxon>
    </lineage>
</organism>
<name>A0ABU3H5F4_9BACL</name>
<dbReference type="EMBL" id="JAUSUY010000005">
    <property type="protein sequence ID" value="MDT3426048.1"/>
    <property type="molecule type" value="Genomic_DNA"/>
</dbReference>
<reference evidence="1 2" key="1">
    <citation type="submission" date="2023-07" db="EMBL/GenBank/DDBJ databases">
        <title>Genomic Encyclopedia of Type Strains, Phase IV (KMG-IV): sequencing the most valuable type-strain genomes for metagenomic binning, comparative biology and taxonomic classification.</title>
        <authorList>
            <person name="Goeker M."/>
        </authorList>
    </citation>
    <scope>NUCLEOTIDE SEQUENCE [LARGE SCALE GENOMIC DNA]</scope>
    <source>
        <strain evidence="1 2">T98</strain>
    </source>
</reference>
<dbReference type="RefSeq" id="WP_036725283.1">
    <property type="nucleotide sequence ID" value="NZ_JAUSUY010000005.1"/>
</dbReference>
<protein>
    <submittedName>
        <fullName evidence="1">DNA-binding transcriptional regulator YafY</fullName>
    </submittedName>
</protein>
<evidence type="ECO:0000313" key="2">
    <source>
        <dbReference type="Proteomes" id="UP001248709"/>
    </source>
</evidence>
<keyword evidence="2" id="KW-1185">Reference proteome</keyword>
<comment type="caution">
    <text evidence="1">The sequence shown here is derived from an EMBL/GenBank/DDBJ whole genome shotgun (WGS) entry which is preliminary data.</text>
</comment>
<keyword evidence="1" id="KW-0238">DNA-binding</keyword>
<evidence type="ECO:0000313" key="1">
    <source>
        <dbReference type="EMBL" id="MDT3426048.1"/>
    </source>
</evidence>
<dbReference type="Proteomes" id="UP001248709">
    <property type="component" value="Unassembled WGS sequence"/>
</dbReference>
<gene>
    <name evidence="1" type="ORF">J2Z22_001568</name>
</gene>
<proteinExistence type="predicted"/>
<accession>A0ABU3H5F4</accession>
<sequence length="66" mass="7226">MQMRTGQIVEIVYQAKDGKITQRKIEVKGIKDGRIRATCLSSGAPRVFLLANILAWQPAGTRNAVG</sequence>
<dbReference type="GO" id="GO:0003677">
    <property type="term" value="F:DNA binding"/>
    <property type="evidence" value="ECO:0007669"/>
    <property type="project" value="UniProtKB-KW"/>
</dbReference>